<gene>
    <name evidence="4" type="ORF">Tci_247438</name>
</gene>
<comment type="caution">
    <text evidence="4">The sequence shown here is derived from an EMBL/GenBank/DDBJ whole genome shotgun (WGS) entry which is preliminary data.</text>
</comment>
<dbReference type="EMBL" id="BKCJ010072391">
    <property type="protein sequence ID" value="GEW75462.1"/>
    <property type="molecule type" value="Genomic_DNA"/>
</dbReference>
<sequence>MVYQMDVKSAFLYETIEEEVYAPRAWYETLAAYLLENGSHRGKIDQTLFIKKHKGDILLVQIYVDDIIFGVTNKDLCKSFEKLMKNRFQMSSMGELTFFLGLQVKQKKDGIFISQDKYVAEILKKFGLTEGKSASTPIDTEKPLLKDPDGEDVDVHIYRSMIGSLMYLTSSRPDIMFAVCACARFQVTSKALQLHAVKRIFRYLKGKPRLGLWYPNDSPFDLVAYSDSDYAVVATSSTEAKYVAAASCCAQSNDVTRLQALVERKKLVITEDAIRDVLCLDDANGVDCLPNEEIFAELARMGYEKPLVRNVDNSSKFYMYPRFIQLVIQNQLGDLSTHTIKYTSPALTQKVFANMRRVGKGFSGVETPLFEGMLVAGEIEEQGDAEEQVQDNVDDAAQGADTAVHHTPPQSPPPQPQSPSPAQPPAADFPMSLLQEALDACASLTRRFEHLEHDKVAQALEITKLKKRVKKLERAIKVKVLKLRRLKKKAEDAQVAGDEQVKRRQTEIYQIDMDHASKVLSMHEYEPEVQEVVKVVTTAKLITEVVVAVSESVTAASATTAAVPTATIIATPIRVSIVIDHVKQKAKEDSYVQRYQVMKKRPQTEAQARRNMIMYLKNVAGFRLDYFKGMSYDDIRLIFKAKFNSNIEFLLKSKEQIEEEENRAIESIKETPAQKATKMRKLNEEVEDLKQHLEIVLDEDDDVTVHGQARVKSWKLLESCGVHIITFTTTQLILLVERRNPLSRFTLDQMLNAVRLRVEDQSEMSLELLRGDDAVDDDEQMRLVGKQIGFYFDACDASTQERKRESFESFSFRSLWPSPFVDFVFSSSEGTSAGLITLWDRHSFSMEHKAVNRNFVEIIGSWVGISSKSPFSIDMVKDAVWGCDGSKAPGPDGFSFKIFKTFWDVLKVDFLECVKHFEANATSRLKINLAKSRLYGISVAIEDVTVVVSSVGRALNNLTSFVELICNTTLFSDGVEKWSWSYEASDISRLATRPSLVARGISIADPSCRFCNQSTEDVHHVLVACPRVARVWRKVWAWWNLDMPNVFLFFLLIKSPWKTFTTLGVQDETNSFMMLRFLYGLYGIG</sequence>
<organism evidence="4">
    <name type="scientific">Tanacetum cinerariifolium</name>
    <name type="common">Dalmatian daisy</name>
    <name type="synonym">Chrysanthemum cinerariifolium</name>
    <dbReference type="NCBI Taxonomy" id="118510"/>
    <lineage>
        <taxon>Eukaryota</taxon>
        <taxon>Viridiplantae</taxon>
        <taxon>Streptophyta</taxon>
        <taxon>Embryophyta</taxon>
        <taxon>Tracheophyta</taxon>
        <taxon>Spermatophyta</taxon>
        <taxon>Magnoliopsida</taxon>
        <taxon>eudicotyledons</taxon>
        <taxon>Gunneridae</taxon>
        <taxon>Pentapetalae</taxon>
        <taxon>asterids</taxon>
        <taxon>campanulids</taxon>
        <taxon>Asterales</taxon>
        <taxon>Asteraceae</taxon>
        <taxon>Asteroideae</taxon>
        <taxon>Anthemideae</taxon>
        <taxon>Anthemidinae</taxon>
        <taxon>Tanacetum</taxon>
    </lineage>
</organism>
<dbReference type="Pfam" id="PF07727">
    <property type="entry name" value="RVT_2"/>
    <property type="match status" value="1"/>
</dbReference>
<evidence type="ECO:0000256" key="1">
    <source>
        <dbReference type="SAM" id="Coils"/>
    </source>
</evidence>
<evidence type="ECO:0000313" key="4">
    <source>
        <dbReference type="EMBL" id="GEW75462.1"/>
    </source>
</evidence>
<dbReference type="AlphaFoldDB" id="A0A699GXW1"/>
<dbReference type="InterPro" id="IPR013103">
    <property type="entry name" value="RVT_2"/>
</dbReference>
<dbReference type="PANTHER" id="PTHR11439">
    <property type="entry name" value="GAG-POL-RELATED RETROTRANSPOSON"/>
    <property type="match status" value="1"/>
</dbReference>
<evidence type="ECO:0000259" key="3">
    <source>
        <dbReference type="Pfam" id="PF07727"/>
    </source>
</evidence>
<accession>A0A699GXW1</accession>
<feature type="region of interest" description="Disordered" evidence="2">
    <location>
        <begin position="401"/>
        <end position="428"/>
    </location>
</feature>
<reference evidence="4" key="1">
    <citation type="journal article" date="2019" name="Sci. Rep.">
        <title>Draft genome of Tanacetum cinerariifolium, the natural source of mosquito coil.</title>
        <authorList>
            <person name="Yamashiro T."/>
            <person name="Shiraishi A."/>
            <person name="Satake H."/>
            <person name="Nakayama K."/>
        </authorList>
    </citation>
    <scope>NUCLEOTIDE SEQUENCE</scope>
</reference>
<dbReference type="PANTHER" id="PTHR11439:SF509">
    <property type="entry name" value="RNA-DIRECTED DNA POLYMERASE"/>
    <property type="match status" value="1"/>
</dbReference>
<protein>
    <recommendedName>
        <fullName evidence="3">Reverse transcriptase Ty1/copia-type domain-containing protein</fullName>
    </recommendedName>
</protein>
<feature type="domain" description="Reverse transcriptase Ty1/copia-type" evidence="3">
    <location>
        <begin position="22"/>
        <end position="138"/>
    </location>
</feature>
<feature type="coiled-coil region" evidence="1">
    <location>
        <begin position="640"/>
        <end position="699"/>
    </location>
</feature>
<dbReference type="SUPFAM" id="SSF56672">
    <property type="entry name" value="DNA/RNA polymerases"/>
    <property type="match status" value="1"/>
</dbReference>
<dbReference type="InterPro" id="IPR043502">
    <property type="entry name" value="DNA/RNA_pol_sf"/>
</dbReference>
<feature type="coiled-coil region" evidence="1">
    <location>
        <begin position="434"/>
        <end position="489"/>
    </location>
</feature>
<feature type="compositionally biased region" description="Pro residues" evidence="2">
    <location>
        <begin position="409"/>
        <end position="424"/>
    </location>
</feature>
<keyword evidence="1" id="KW-0175">Coiled coil</keyword>
<evidence type="ECO:0000256" key="2">
    <source>
        <dbReference type="SAM" id="MobiDB-lite"/>
    </source>
</evidence>
<name>A0A699GXW1_TANCI</name>
<proteinExistence type="predicted"/>